<dbReference type="InterPro" id="IPR050515">
    <property type="entry name" value="Beta-lactam/transpept"/>
</dbReference>
<evidence type="ECO:0000259" key="12">
    <source>
        <dbReference type="Pfam" id="PF03717"/>
    </source>
</evidence>
<evidence type="ECO:0000256" key="8">
    <source>
        <dbReference type="ARBA" id="ARBA00023136"/>
    </source>
</evidence>
<dbReference type="AlphaFoldDB" id="A0A1E8GNP4"/>
<evidence type="ECO:0000256" key="5">
    <source>
        <dbReference type="ARBA" id="ARBA00022960"/>
    </source>
</evidence>
<dbReference type="EMBL" id="MKIR01000012">
    <property type="protein sequence ID" value="OFI49626.1"/>
    <property type="molecule type" value="Genomic_DNA"/>
</dbReference>
<dbReference type="GO" id="GO:0005886">
    <property type="term" value="C:plasma membrane"/>
    <property type="evidence" value="ECO:0007669"/>
    <property type="project" value="UniProtKB-SubCell"/>
</dbReference>
<keyword evidence="3" id="KW-1003">Cell membrane</keyword>
<keyword evidence="7 10" id="KW-1133">Transmembrane helix</keyword>
<dbReference type="Proteomes" id="UP000178622">
    <property type="component" value="Unassembled WGS sequence"/>
</dbReference>
<evidence type="ECO:0000256" key="2">
    <source>
        <dbReference type="ARBA" id="ARBA00007171"/>
    </source>
</evidence>
<dbReference type="InterPro" id="IPR036138">
    <property type="entry name" value="PBP_dimer_sf"/>
</dbReference>
<keyword evidence="9" id="KW-0961">Cell wall biogenesis/degradation</keyword>
<dbReference type="Gene3D" id="3.90.1310.10">
    <property type="entry name" value="Penicillin-binding protein 2a (Domain 2)"/>
    <property type="match status" value="1"/>
</dbReference>
<keyword evidence="8 10" id="KW-0472">Membrane</keyword>
<dbReference type="RefSeq" id="WP_070792140.1">
    <property type="nucleotide sequence ID" value="NZ_MKIR01000012.1"/>
</dbReference>
<dbReference type="Pfam" id="PF00905">
    <property type="entry name" value="Transpeptidase"/>
    <property type="match status" value="1"/>
</dbReference>
<keyword evidence="6" id="KW-0573">Peptidoglycan synthesis</keyword>
<comment type="subcellular location">
    <subcellularLocation>
        <location evidence="1">Cell membrane</location>
        <topology evidence="1">Single-pass membrane protein</topology>
    </subcellularLocation>
</comment>
<dbReference type="InterPro" id="IPR012338">
    <property type="entry name" value="Beta-lactam/transpept-like"/>
</dbReference>
<evidence type="ECO:0000256" key="4">
    <source>
        <dbReference type="ARBA" id="ARBA00022692"/>
    </source>
</evidence>
<keyword evidence="4 10" id="KW-0812">Transmembrane</keyword>
<evidence type="ECO:0000313" key="14">
    <source>
        <dbReference type="Proteomes" id="UP000178622"/>
    </source>
</evidence>
<dbReference type="OrthoDB" id="9770103at2"/>
<dbReference type="Gene3D" id="3.40.710.10">
    <property type="entry name" value="DD-peptidase/beta-lactamase superfamily"/>
    <property type="match status" value="1"/>
</dbReference>
<dbReference type="PANTHER" id="PTHR30627">
    <property type="entry name" value="PEPTIDOGLYCAN D,D-TRANSPEPTIDASE"/>
    <property type="match status" value="1"/>
</dbReference>
<dbReference type="Gene3D" id="1.10.10.1230">
    <property type="entry name" value="Penicillin-binding protein, N-terminal non-catalytic domain, head sub-domain"/>
    <property type="match status" value="1"/>
</dbReference>
<organism evidence="13 14">
    <name type="scientific">Floricoccus tropicus</name>
    <dbReference type="NCBI Taxonomy" id="1859473"/>
    <lineage>
        <taxon>Bacteria</taxon>
        <taxon>Bacillati</taxon>
        <taxon>Bacillota</taxon>
        <taxon>Bacilli</taxon>
        <taxon>Lactobacillales</taxon>
        <taxon>Streptococcaceae</taxon>
        <taxon>Floricoccus</taxon>
    </lineage>
</organism>
<accession>A0A1E8GNP4</accession>
<comment type="similarity">
    <text evidence="2">Belongs to the transpeptidase family.</text>
</comment>
<feature type="domain" description="Penicillin-binding protein dimerisation" evidence="12">
    <location>
        <begin position="71"/>
        <end position="312"/>
    </location>
</feature>
<feature type="domain" description="Penicillin-binding protein transpeptidase" evidence="11">
    <location>
        <begin position="360"/>
        <end position="690"/>
    </location>
</feature>
<evidence type="ECO:0000256" key="10">
    <source>
        <dbReference type="SAM" id="Phobius"/>
    </source>
</evidence>
<keyword evidence="5" id="KW-0133">Cell shape</keyword>
<name>A0A1E8GNP4_9LACT</name>
<dbReference type="GO" id="GO:0009252">
    <property type="term" value="P:peptidoglycan biosynthetic process"/>
    <property type="evidence" value="ECO:0007669"/>
    <property type="project" value="UniProtKB-KW"/>
</dbReference>
<dbReference type="InterPro" id="IPR005311">
    <property type="entry name" value="PBP_dimer"/>
</dbReference>
<protein>
    <submittedName>
        <fullName evidence="13">Penicillin-binding protein</fullName>
    </submittedName>
</protein>
<evidence type="ECO:0000256" key="6">
    <source>
        <dbReference type="ARBA" id="ARBA00022984"/>
    </source>
</evidence>
<dbReference type="GO" id="GO:0008658">
    <property type="term" value="F:penicillin binding"/>
    <property type="evidence" value="ECO:0007669"/>
    <property type="project" value="InterPro"/>
</dbReference>
<dbReference type="GO" id="GO:0008360">
    <property type="term" value="P:regulation of cell shape"/>
    <property type="evidence" value="ECO:0007669"/>
    <property type="project" value="UniProtKB-KW"/>
</dbReference>
<sequence>MSKNDKNKKENKSVGNSIKAIPMRINLLFFLIFTLFIILIARLYNMQIVHHDFYLKKLEEAGSVTKVVEATPRGQIYDASGTVLVSNKEKTAIKFTRSNKISADQMRKVAEKLVTIIPGALENEPLTERDKKDFYLANADNLRKIQEATTTDEKYDKKTGDKLSEGSLYALYISKVTDNQIIFSPELEEAAKIFKRMNATSNFNTTVIISDDLTDVQIATIAENESNLSGISIGTDWEREYANTALRSLLGTISSERAGIPAEELDTYLSKGYSRNDRVGTSYVEKGYEEYLQGSRKISEVYLDKNGNISDNKVISEGQPGKNLKLTIDLKFQEGVENILQKYFQQAKSQGHANVSEGAYAVVLNPNDGSVLAMAGLSQNKETGELTKDSLQTFTGAFVPGSVVKGATLTSGWNAGAITGNEILVDQPIQIAGSPVKQSWFTNGGSLPINAVQALEYSSNTYMLQLTLRMMGQPYYYNMNLDPTNKDKVFKELREGFGEYGMGVLTGFDIPGETRGLVPSAEKSSAGSLLDLSFGQYDTYTTLQLAQYAATVANGGTRYAPHIVSGIYDGSDGNKFGKEVKAIDAKELNKVNISKDNMALIKEGFYRVVHGGALATGLEVGQGESVPISAKTGTAETFTTDLNGNTIATTANNIVAYAPTDNPQIAIGAMVPDLTDAYTHVNHYIARDIVNLYNSMYGFK</sequence>
<evidence type="ECO:0000256" key="9">
    <source>
        <dbReference type="ARBA" id="ARBA00023316"/>
    </source>
</evidence>
<gene>
    <name evidence="13" type="ORF">BG261_03320</name>
</gene>
<dbReference type="GO" id="GO:0071972">
    <property type="term" value="F:peptidoglycan L,D-transpeptidase activity"/>
    <property type="evidence" value="ECO:0007669"/>
    <property type="project" value="TreeGrafter"/>
</dbReference>
<dbReference type="Pfam" id="PF03717">
    <property type="entry name" value="PBP_dimer"/>
    <property type="match status" value="1"/>
</dbReference>
<reference evidence="14" key="1">
    <citation type="submission" date="2016-09" db="EMBL/GenBank/DDBJ databases">
        <title>Draft genome sequence of a novel species of the family Streptococcaceae isolated from flowers.</title>
        <authorList>
            <person name="Chuah L.-O."/>
            <person name="Yap K.-P."/>
            <person name="Thong K.L."/>
            <person name="Liong M.T."/>
            <person name="Ahmad R."/>
            <person name="Rusul G."/>
        </authorList>
    </citation>
    <scope>NUCLEOTIDE SEQUENCE [LARGE SCALE GENOMIC DNA]</scope>
    <source>
        <strain evidence="14">DF1</strain>
    </source>
</reference>
<dbReference type="InterPro" id="IPR001460">
    <property type="entry name" value="PCN-bd_Tpept"/>
</dbReference>
<keyword evidence="14" id="KW-1185">Reference proteome</keyword>
<evidence type="ECO:0000259" key="11">
    <source>
        <dbReference type="Pfam" id="PF00905"/>
    </source>
</evidence>
<proteinExistence type="inferred from homology"/>
<evidence type="ECO:0000313" key="13">
    <source>
        <dbReference type="EMBL" id="OFI49626.1"/>
    </source>
</evidence>
<dbReference type="GO" id="GO:0071555">
    <property type="term" value="P:cell wall organization"/>
    <property type="evidence" value="ECO:0007669"/>
    <property type="project" value="UniProtKB-KW"/>
</dbReference>
<dbReference type="SUPFAM" id="SSF56601">
    <property type="entry name" value="beta-lactamase/transpeptidase-like"/>
    <property type="match status" value="1"/>
</dbReference>
<feature type="transmembrane region" description="Helical" evidence="10">
    <location>
        <begin position="21"/>
        <end position="44"/>
    </location>
</feature>
<comment type="caution">
    <text evidence="13">The sequence shown here is derived from an EMBL/GenBank/DDBJ whole genome shotgun (WGS) entry which is preliminary data.</text>
</comment>
<dbReference type="PANTHER" id="PTHR30627:SF2">
    <property type="entry name" value="PEPTIDOGLYCAN D,D-TRANSPEPTIDASE MRDA"/>
    <property type="match status" value="1"/>
</dbReference>
<evidence type="ECO:0000256" key="7">
    <source>
        <dbReference type="ARBA" id="ARBA00022989"/>
    </source>
</evidence>
<evidence type="ECO:0000256" key="1">
    <source>
        <dbReference type="ARBA" id="ARBA00004162"/>
    </source>
</evidence>
<dbReference type="SUPFAM" id="SSF56519">
    <property type="entry name" value="Penicillin binding protein dimerisation domain"/>
    <property type="match status" value="1"/>
</dbReference>
<dbReference type="STRING" id="1859473.BG261_03320"/>
<evidence type="ECO:0000256" key="3">
    <source>
        <dbReference type="ARBA" id="ARBA00022475"/>
    </source>
</evidence>